<evidence type="ECO:0000256" key="1">
    <source>
        <dbReference type="SAM" id="MobiDB-lite"/>
    </source>
</evidence>
<dbReference type="EMBL" id="CAEZVK010000175">
    <property type="protein sequence ID" value="CAB4640173.1"/>
    <property type="molecule type" value="Genomic_DNA"/>
</dbReference>
<dbReference type="EMBL" id="CAEZUO010000143">
    <property type="protein sequence ID" value="CAB4619852.1"/>
    <property type="molecule type" value="Genomic_DNA"/>
</dbReference>
<feature type="region of interest" description="Disordered" evidence="1">
    <location>
        <begin position="30"/>
        <end position="62"/>
    </location>
</feature>
<dbReference type="AlphaFoldDB" id="A0A6J6I0H0"/>
<evidence type="ECO:0000313" key="2">
    <source>
        <dbReference type="EMBL" id="CAB4619852.1"/>
    </source>
</evidence>
<evidence type="ECO:0000313" key="3">
    <source>
        <dbReference type="EMBL" id="CAB4640173.1"/>
    </source>
</evidence>
<reference evidence="2" key="1">
    <citation type="submission" date="2020-05" db="EMBL/GenBank/DDBJ databases">
        <authorList>
            <person name="Chiriac C."/>
            <person name="Salcher M."/>
            <person name="Ghai R."/>
            <person name="Kavagutti S V."/>
        </authorList>
    </citation>
    <scope>NUCLEOTIDE SEQUENCE</scope>
</reference>
<gene>
    <name evidence="2" type="ORF">UFOPK1827_01896</name>
    <name evidence="3" type="ORF">UFOPK2000_01320</name>
</gene>
<feature type="region of interest" description="Disordered" evidence="1">
    <location>
        <begin position="120"/>
        <end position="205"/>
    </location>
</feature>
<organism evidence="2">
    <name type="scientific">freshwater metagenome</name>
    <dbReference type="NCBI Taxonomy" id="449393"/>
    <lineage>
        <taxon>unclassified sequences</taxon>
        <taxon>metagenomes</taxon>
        <taxon>ecological metagenomes</taxon>
    </lineage>
</organism>
<accession>A0A6J6I0H0</accession>
<sequence length="205" mass="23928">MCNPADLTNALLHNAQWLFGPTGVHAVDDGEKRKQHHRDQHQEPIDRRKADDSEDHKRDNTDTEWQRVDDFTRRDNVGVSVRQKFTRWCFTVIFQRHREIRVRQLATPVALGSIRQECSEVATKNDRRSSKQSHKQQRKSGEPHRLGFRSTRFERRNDHLVGDTSKDDRGADCSTCVNRGAKDRNDERNRVGFDISRQESRAATE</sequence>
<name>A0A6J6I0H0_9ZZZZ</name>
<protein>
    <submittedName>
        <fullName evidence="2">Unannotated protein</fullName>
    </submittedName>
</protein>
<proteinExistence type="predicted"/>
<feature type="compositionally biased region" description="Basic and acidic residues" evidence="1">
    <location>
        <begin position="139"/>
        <end position="171"/>
    </location>
</feature>
<feature type="compositionally biased region" description="Basic and acidic residues" evidence="1">
    <location>
        <begin position="40"/>
        <end position="62"/>
    </location>
</feature>
<feature type="compositionally biased region" description="Basic and acidic residues" evidence="1">
    <location>
        <begin position="180"/>
        <end position="205"/>
    </location>
</feature>